<protein>
    <submittedName>
        <fullName evidence="2">Uncharacterized protein</fullName>
    </submittedName>
</protein>
<dbReference type="Proteomes" id="UP000229336">
    <property type="component" value="Unassembled WGS sequence"/>
</dbReference>
<comment type="caution">
    <text evidence="2">The sequence shown here is derived from an EMBL/GenBank/DDBJ whole genome shotgun (WGS) entry which is preliminary data.</text>
</comment>
<evidence type="ECO:0000313" key="2">
    <source>
        <dbReference type="EMBL" id="PIZ61308.1"/>
    </source>
</evidence>
<dbReference type="EMBL" id="PFNX01000012">
    <property type="protein sequence ID" value="PIZ61308.1"/>
    <property type="molecule type" value="Genomic_DNA"/>
</dbReference>
<feature type="non-terminal residue" evidence="2">
    <location>
        <position position="71"/>
    </location>
</feature>
<name>A0A2M7TU64_9BACT</name>
<gene>
    <name evidence="2" type="ORF">COY20_00545</name>
</gene>
<sequence length="71" mass="7934">MSQKKIKKLKKIVSPIVEELIVLPNFKVFLKKFGWMLVVILLGVTAVFANGIKGDFVSDDYATVPQNPKVT</sequence>
<proteinExistence type="predicted"/>
<keyword evidence="1" id="KW-1133">Transmembrane helix</keyword>
<evidence type="ECO:0000256" key="1">
    <source>
        <dbReference type="SAM" id="Phobius"/>
    </source>
</evidence>
<reference evidence="3" key="1">
    <citation type="submission" date="2017-09" db="EMBL/GenBank/DDBJ databases">
        <title>Depth-based differentiation of microbial function through sediment-hosted aquifers and enrichment of novel symbionts in the deep terrestrial subsurface.</title>
        <authorList>
            <person name="Probst A.J."/>
            <person name="Ladd B."/>
            <person name="Jarett J.K."/>
            <person name="Geller-Mcgrath D.E."/>
            <person name="Sieber C.M.K."/>
            <person name="Emerson J.B."/>
            <person name="Anantharaman K."/>
            <person name="Thomas B.C."/>
            <person name="Malmstrom R."/>
            <person name="Stieglmeier M."/>
            <person name="Klingl A."/>
            <person name="Woyke T."/>
            <person name="Ryan C.M."/>
            <person name="Banfield J.F."/>
        </authorList>
    </citation>
    <scope>NUCLEOTIDE SEQUENCE [LARGE SCALE GENOMIC DNA]</scope>
</reference>
<organism evidence="2 3">
    <name type="scientific">Candidatus Shapirobacteria bacterium CG_4_10_14_0_2_um_filter_40_12</name>
    <dbReference type="NCBI Taxonomy" id="1974871"/>
    <lineage>
        <taxon>Bacteria</taxon>
        <taxon>Candidatus Shapironibacteriota</taxon>
    </lineage>
</organism>
<keyword evidence="1" id="KW-0472">Membrane</keyword>
<feature type="transmembrane region" description="Helical" evidence="1">
    <location>
        <begin position="33"/>
        <end position="52"/>
    </location>
</feature>
<evidence type="ECO:0000313" key="3">
    <source>
        <dbReference type="Proteomes" id="UP000229336"/>
    </source>
</evidence>
<dbReference type="AlphaFoldDB" id="A0A2M7TU64"/>
<accession>A0A2M7TU64</accession>
<keyword evidence="1" id="KW-0812">Transmembrane</keyword>